<dbReference type="PRINTS" id="PR00039">
    <property type="entry name" value="HTHLYSR"/>
</dbReference>
<evidence type="ECO:0000313" key="6">
    <source>
        <dbReference type="EMBL" id="OMQ23835.1"/>
    </source>
</evidence>
<dbReference type="CDD" id="cd08417">
    <property type="entry name" value="PBP2_Nitroaromatics_like"/>
    <property type="match status" value="1"/>
</dbReference>
<dbReference type="InterPro" id="IPR050389">
    <property type="entry name" value="LysR-type_TF"/>
</dbReference>
<evidence type="ECO:0000259" key="5">
    <source>
        <dbReference type="PROSITE" id="PS50931"/>
    </source>
</evidence>
<keyword evidence="3" id="KW-0238">DNA-binding</keyword>
<dbReference type="Gene3D" id="3.40.190.10">
    <property type="entry name" value="Periplasmic binding protein-like II"/>
    <property type="match status" value="2"/>
</dbReference>
<dbReference type="RefSeq" id="WP_076942043.1">
    <property type="nucleotide sequence ID" value="NZ_MOXD01000004.1"/>
</dbReference>
<dbReference type="OrthoDB" id="8717159at2"/>
<comment type="caution">
    <text evidence="6">The sequence shown here is derived from an EMBL/GenBank/DDBJ whole genome shotgun (WGS) entry which is preliminary data.</text>
</comment>
<evidence type="ECO:0000256" key="1">
    <source>
        <dbReference type="ARBA" id="ARBA00009437"/>
    </source>
</evidence>
<keyword evidence="2" id="KW-0805">Transcription regulation</keyword>
<dbReference type="EMBL" id="MOXD01000004">
    <property type="protein sequence ID" value="OMQ23835.1"/>
    <property type="molecule type" value="Genomic_DNA"/>
</dbReference>
<gene>
    <name evidence="6" type="ORF">BMI79_10085</name>
</gene>
<evidence type="ECO:0000256" key="4">
    <source>
        <dbReference type="ARBA" id="ARBA00023163"/>
    </source>
</evidence>
<evidence type="ECO:0000256" key="3">
    <source>
        <dbReference type="ARBA" id="ARBA00023125"/>
    </source>
</evidence>
<dbReference type="Gene3D" id="1.10.10.10">
    <property type="entry name" value="Winged helix-like DNA-binding domain superfamily/Winged helix DNA-binding domain"/>
    <property type="match status" value="1"/>
</dbReference>
<dbReference type="InterPro" id="IPR005119">
    <property type="entry name" value="LysR_subst-bd"/>
</dbReference>
<dbReference type="PROSITE" id="PS50931">
    <property type="entry name" value="HTH_LYSR"/>
    <property type="match status" value="1"/>
</dbReference>
<dbReference type="GO" id="GO:0003700">
    <property type="term" value="F:DNA-binding transcription factor activity"/>
    <property type="evidence" value="ECO:0007669"/>
    <property type="project" value="InterPro"/>
</dbReference>
<sequence length="310" mass="34918">MNKIDLRKVDLNLLLLFETLMREGSVSKAAEQLGRTQSAISHALARLREQLGDPLLVKVGGRMQPSPYALELVQEIRPILRSIERVLSPREAFDAATSTRRFRLVVPDLAMSLFSHLMQRIQREAPNIMIEWDIPKLSTPVDVAEEIVDLALLPEAIQRPEGVASRLVGDFQWACFMRSGHPALQRWGKKSWAEWPHIVVGIGDRVRNPVISAAEKVKLQRRTGLIVPTFGAVAPLLAQTDMLTTLPVIVLADVMRRFELQVKPVPFAIPDMPHVLAWSARLNNDPASRWLRECFAEIYQVKLAEAGRLI</sequence>
<accession>A0A1S8CKT8</accession>
<dbReference type="SUPFAM" id="SSF46785">
    <property type="entry name" value="Winged helix' DNA-binding domain"/>
    <property type="match status" value="1"/>
</dbReference>
<organism evidence="6 7">
    <name type="scientific">Serratia oryzae</name>
    <dbReference type="NCBI Taxonomy" id="2034155"/>
    <lineage>
        <taxon>Bacteria</taxon>
        <taxon>Pseudomonadati</taxon>
        <taxon>Pseudomonadota</taxon>
        <taxon>Gammaproteobacteria</taxon>
        <taxon>Enterobacterales</taxon>
        <taxon>Yersiniaceae</taxon>
        <taxon>Serratia</taxon>
    </lineage>
</organism>
<dbReference type="SUPFAM" id="SSF53850">
    <property type="entry name" value="Periplasmic binding protein-like II"/>
    <property type="match status" value="1"/>
</dbReference>
<dbReference type="Proteomes" id="UP000216021">
    <property type="component" value="Unassembled WGS sequence"/>
</dbReference>
<reference evidence="6 7" key="1">
    <citation type="submission" date="2016-11" db="EMBL/GenBank/DDBJ databases">
        <title>Rahnella oryzae sp. nov., isolated from rice root.</title>
        <authorList>
            <person name="Zhang X.-X."/>
            <person name="Zhang J."/>
        </authorList>
    </citation>
    <scope>NUCLEOTIDE SEQUENCE [LARGE SCALE GENOMIC DNA]</scope>
    <source>
        <strain evidence="6 7">J11-6</strain>
    </source>
</reference>
<evidence type="ECO:0000256" key="2">
    <source>
        <dbReference type="ARBA" id="ARBA00023015"/>
    </source>
</evidence>
<feature type="domain" description="HTH lysR-type" evidence="5">
    <location>
        <begin position="9"/>
        <end position="66"/>
    </location>
</feature>
<dbReference type="InterPro" id="IPR036388">
    <property type="entry name" value="WH-like_DNA-bd_sf"/>
</dbReference>
<keyword evidence="7" id="KW-1185">Reference proteome</keyword>
<dbReference type="InterPro" id="IPR037402">
    <property type="entry name" value="YidZ_PBP2"/>
</dbReference>
<keyword evidence="4" id="KW-0804">Transcription</keyword>
<dbReference type="GO" id="GO:0003677">
    <property type="term" value="F:DNA binding"/>
    <property type="evidence" value="ECO:0007669"/>
    <property type="project" value="UniProtKB-KW"/>
</dbReference>
<name>A0A1S8CKT8_9GAMM</name>
<dbReference type="AlphaFoldDB" id="A0A1S8CKT8"/>
<dbReference type="PANTHER" id="PTHR30118:SF15">
    <property type="entry name" value="TRANSCRIPTIONAL REGULATORY PROTEIN"/>
    <property type="match status" value="1"/>
</dbReference>
<evidence type="ECO:0000313" key="7">
    <source>
        <dbReference type="Proteomes" id="UP000216021"/>
    </source>
</evidence>
<comment type="similarity">
    <text evidence="1">Belongs to the LysR transcriptional regulatory family.</text>
</comment>
<dbReference type="InterPro" id="IPR000847">
    <property type="entry name" value="LysR_HTH_N"/>
</dbReference>
<protein>
    <submittedName>
        <fullName evidence="6">LysR family transcriptional regulator</fullName>
    </submittedName>
</protein>
<dbReference type="InterPro" id="IPR036390">
    <property type="entry name" value="WH_DNA-bd_sf"/>
</dbReference>
<dbReference type="Pfam" id="PF03466">
    <property type="entry name" value="LysR_substrate"/>
    <property type="match status" value="1"/>
</dbReference>
<proteinExistence type="inferred from homology"/>
<dbReference type="Pfam" id="PF00126">
    <property type="entry name" value="HTH_1"/>
    <property type="match status" value="1"/>
</dbReference>
<dbReference type="PANTHER" id="PTHR30118">
    <property type="entry name" value="HTH-TYPE TRANSCRIPTIONAL REGULATOR LEUO-RELATED"/>
    <property type="match status" value="1"/>
</dbReference>